<accession>A0ACB9ZXD5</accession>
<keyword evidence="2" id="KW-1185">Reference proteome</keyword>
<protein>
    <submittedName>
        <fullName evidence="1">Uncharacterized protein</fullName>
    </submittedName>
</protein>
<evidence type="ECO:0000313" key="2">
    <source>
        <dbReference type="Proteomes" id="UP001060085"/>
    </source>
</evidence>
<reference evidence="2" key="1">
    <citation type="journal article" date="2023" name="Nat. Plants">
        <title>Single-cell RNA sequencing provides a high-resolution roadmap for understanding the multicellular compartmentation of specialized metabolism.</title>
        <authorList>
            <person name="Sun S."/>
            <person name="Shen X."/>
            <person name="Li Y."/>
            <person name="Li Y."/>
            <person name="Wang S."/>
            <person name="Li R."/>
            <person name="Zhang H."/>
            <person name="Shen G."/>
            <person name="Guo B."/>
            <person name="Wei J."/>
            <person name="Xu J."/>
            <person name="St-Pierre B."/>
            <person name="Chen S."/>
            <person name="Sun C."/>
        </authorList>
    </citation>
    <scope>NUCLEOTIDE SEQUENCE [LARGE SCALE GENOMIC DNA]</scope>
</reference>
<comment type="caution">
    <text evidence="1">The sequence shown here is derived from an EMBL/GenBank/DDBJ whole genome shotgun (WGS) entry which is preliminary data.</text>
</comment>
<dbReference type="EMBL" id="CM044707">
    <property type="protein sequence ID" value="KAI5653171.1"/>
    <property type="molecule type" value="Genomic_DNA"/>
</dbReference>
<sequence>MVKVKNANVGKKKTMMKEEVAEVEGQEKEKAKEWLLNWGPLLTVNELYYPEMIYEIYANLHKGRVQKQGNITYQWVTSRMGGRDISFDDRILNTILGTPENGTPTYIVREDLKNCSLEKKFLRGMMKEIVGDHIGVGKIYNKYMFKRMGFSRNEEGMLSDEDDEGNEGQEAMNVDDEKSEEEPKEETFRRETRQKKRQERVEGQASGSLSQLMDMIAFMQASMNSRFDALD</sequence>
<proteinExistence type="predicted"/>
<organism evidence="1 2">
    <name type="scientific">Catharanthus roseus</name>
    <name type="common">Madagascar periwinkle</name>
    <name type="synonym">Vinca rosea</name>
    <dbReference type="NCBI Taxonomy" id="4058"/>
    <lineage>
        <taxon>Eukaryota</taxon>
        <taxon>Viridiplantae</taxon>
        <taxon>Streptophyta</taxon>
        <taxon>Embryophyta</taxon>
        <taxon>Tracheophyta</taxon>
        <taxon>Spermatophyta</taxon>
        <taxon>Magnoliopsida</taxon>
        <taxon>eudicotyledons</taxon>
        <taxon>Gunneridae</taxon>
        <taxon>Pentapetalae</taxon>
        <taxon>asterids</taxon>
        <taxon>lamiids</taxon>
        <taxon>Gentianales</taxon>
        <taxon>Apocynaceae</taxon>
        <taxon>Rauvolfioideae</taxon>
        <taxon>Vinceae</taxon>
        <taxon>Catharanthinae</taxon>
        <taxon>Catharanthus</taxon>
    </lineage>
</organism>
<dbReference type="Proteomes" id="UP001060085">
    <property type="component" value="Linkage Group LG07"/>
</dbReference>
<gene>
    <name evidence="1" type="ORF">M9H77_30358</name>
</gene>
<name>A0ACB9ZXD5_CATRO</name>
<evidence type="ECO:0000313" key="1">
    <source>
        <dbReference type="EMBL" id="KAI5653171.1"/>
    </source>
</evidence>